<keyword evidence="2" id="KW-0479">Metal-binding</keyword>
<keyword evidence="2" id="KW-0378">Hydrolase</keyword>
<comment type="function">
    <text evidence="2">Decapping enzyme for NAD-capped RNAs: specifically hydrolyzes the nicotinamide adenine dinucleotide (NAD) cap from a subset of RNAs by removing the entire NAD moiety from the 5'-end of an NAD-capped RNA.</text>
</comment>
<evidence type="ECO:0000256" key="1">
    <source>
        <dbReference type="ARBA" id="ARBA00006562"/>
    </source>
</evidence>
<feature type="compositionally biased region" description="Low complexity" evidence="3">
    <location>
        <begin position="43"/>
        <end position="82"/>
    </location>
</feature>
<keyword evidence="2" id="KW-0539">Nucleus</keyword>
<sequence length="543" mass="62158">MDFAEQALNLFGEDEEFEEEENNNNYSNNGGEREEDEEEKEQQQSSSSSPSSSSSSSSGGSSSASSGSSSTDSRSRSASASASDEDNDDNHGEMRSAYNNNDNDNDNGNVYYQENENEEENEEAEDDKDLFGSDYEDYVKTPATSPYPVPVLPAIRNTNNHTRGGFGRGRWQNDRGPGLLPRPGPYPQRQNYGYGSRFFNGPRDERLVSELKFSKSEETLARKCTTFQEPSELACYSRVEGGDVFFDERSLRLFKRFITEDIGADLNQGFDTYIEKKDLGSQGFGDLLTCIRNKSIPLQNMHFVTFRNNLNKILATAYIRHEPWEMGVHKRNGVIYLDVHKLPERPQSELDRRRCYWGYCFEALATEDPRRADGEGIHHVDANAEYCSVIKTKLGAHRILMGAEMDCCDSTDEGRRFYVELKTSRELDYHTEERYEREKLLKFWIQSFLAGVPYIVIGFRDDAGRLVRTERLRTKDITHRVKMKNYWQGGVCLAFADEVLCWLYGTVKENEDYILQFAPPFTRLELLQAQSCPDEITNHVEQL</sequence>
<feature type="compositionally biased region" description="Acidic residues" evidence="3">
    <location>
        <begin position="115"/>
        <end position="128"/>
    </location>
</feature>
<evidence type="ECO:0000256" key="3">
    <source>
        <dbReference type="SAM" id="MobiDB-lite"/>
    </source>
</evidence>
<evidence type="ECO:0000313" key="5">
    <source>
        <dbReference type="EMBL" id="KAL2472507.1"/>
    </source>
</evidence>
<dbReference type="EC" id="3.6.1.-" evidence="2"/>
<dbReference type="GO" id="GO:0000166">
    <property type="term" value="F:nucleotide binding"/>
    <property type="evidence" value="ECO:0007669"/>
    <property type="project" value="UniProtKB-KW"/>
</dbReference>
<dbReference type="Proteomes" id="UP001604336">
    <property type="component" value="Unassembled WGS sequence"/>
</dbReference>
<dbReference type="Pfam" id="PF08652">
    <property type="entry name" value="RAI1"/>
    <property type="match status" value="1"/>
</dbReference>
<evidence type="ECO:0000313" key="6">
    <source>
        <dbReference type="Proteomes" id="UP001604336"/>
    </source>
</evidence>
<gene>
    <name evidence="5" type="ORF">Adt_40643</name>
</gene>
<comment type="similarity">
    <text evidence="1 2">Belongs to the DXO/Dom3Z family.</text>
</comment>
<dbReference type="InterPro" id="IPR039039">
    <property type="entry name" value="RAI1-like_fam"/>
</dbReference>
<dbReference type="GO" id="GO:0046872">
    <property type="term" value="F:metal ion binding"/>
    <property type="evidence" value="ECO:0007669"/>
    <property type="project" value="UniProtKB-KW"/>
</dbReference>
<dbReference type="GO" id="GO:0016787">
    <property type="term" value="F:hydrolase activity"/>
    <property type="evidence" value="ECO:0007669"/>
    <property type="project" value="UniProtKB-KW"/>
</dbReference>
<dbReference type="PANTHER" id="PTHR12395:SF9">
    <property type="entry name" value="DECAPPING AND EXORIBONUCLEASE PROTEIN"/>
    <property type="match status" value="1"/>
</dbReference>
<comment type="cofactor">
    <cofactor evidence="2">
        <name>a divalent metal cation</name>
        <dbReference type="ChEBI" id="CHEBI:60240"/>
    </cofactor>
</comment>
<name>A0ABD1Q9M5_9LAMI</name>
<feature type="domain" description="RAI1-like" evidence="4">
    <location>
        <begin position="228"/>
        <end position="530"/>
    </location>
</feature>
<evidence type="ECO:0000256" key="2">
    <source>
        <dbReference type="RuleBase" id="RU367113"/>
    </source>
</evidence>
<evidence type="ECO:0000259" key="4">
    <source>
        <dbReference type="Pfam" id="PF08652"/>
    </source>
</evidence>
<comment type="subcellular location">
    <subcellularLocation>
        <location evidence="2">Nucleus</location>
    </subcellularLocation>
</comment>
<comment type="caution">
    <text evidence="5">The sequence shown here is derived from an EMBL/GenBank/DDBJ whole genome shotgun (WGS) entry which is preliminary data.</text>
</comment>
<dbReference type="AlphaFoldDB" id="A0ABD1Q9M5"/>
<feature type="compositionally biased region" description="Acidic residues" evidence="3">
    <location>
        <begin position="12"/>
        <end position="22"/>
    </location>
</feature>
<dbReference type="EMBL" id="JBFOLK010000012">
    <property type="protein sequence ID" value="KAL2472507.1"/>
    <property type="molecule type" value="Genomic_DNA"/>
</dbReference>
<dbReference type="InterPro" id="IPR013961">
    <property type="entry name" value="RAI1"/>
</dbReference>
<organism evidence="5 6">
    <name type="scientific">Abeliophyllum distichum</name>
    <dbReference type="NCBI Taxonomy" id="126358"/>
    <lineage>
        <taxon>Eukaryota</taxon>
        <taxon>Viridiplantae</taxon>
        <taxon>Streptophyta</taxon>
        <taxon>Embryophyta</taxon>
        <taxon>Tracheophyta</taxon>
        <taxon>Spermatophyta</taxon>
        <taxon>Magnoliopsida</taxon>
        <taxon>eudicotyledons</taxon>
        <taxon>Gunneridae</taxon>
        <taxon>Pentapetalae</taxon>
        <taxon>asterids</taxon>
        <taxon>lamiids</taxon>
        <taxon>Lamiales</taxon>
        <taxon>Oleaceae</taxon>
        <taxon>Forsythieae</taxon>
        <taxon>Abeliophyllum</taxon>
    </lineage>
</organism>
<keyword evidence="2" id="KW-0540">Nuclease</keyword>
<keyword evidence="2" id="KW-0547">Nucleotide-binding</keyword>
<feature type="region of interest" description="Disordered" evidence="3">
    <location>
        <begin position="1"/>
        <end position="187"/>
    </location>
</feature>
<dbReference type="GO" id="GO:0004518">
    <property type="term" value="F:nuclease activity"/>
    <property type="evidence" value="ECO:0007669"/>
    <property type="project" value="UniProtKB-KW"/>
</dbReference>
<dbReference type="PANTHER" id="PTHR12395">
    <property type="entry name" value="DOM-3 RELATED"/>
    <property type="match status" value="1"/>
</dbReference>
<dbReference type="GO" id="GO:0005634">
    <property type="term" value="C:nucleus"/>
    <property type="evidence" value="ECO:0007669"/>
    <property type="project" value="UniProtKB-SubCell"/>
</dbReference>
<protein>
    <recommendedName>
        <fullName evidence="2">Decapping nuclease</fullName>
        <ecNumber evidence="2">3.6.1.-</ecNumber>
    </recommendedName>
</protein>
<keyword evidence="6" id="KW-1185">Reference proteome</keyword>
<reference evidence="6" key="1">
    <citation type="submission" date="2024-07" db="EMBL/GenBank/DDBJ databases">
        <title>Two chromosome-level genome assemblies of Korean endemic species Abeliophyllum distichum and Forsythia ovata (Oleaceae).</title>
        <authorList>
            <person name="Jang H."/>
        </authorList>
    </citation>
    <scope>NUCLEOTIDE SEQUENCE [LARGE SCALE GENOMIC DNA]</scope>
</reference>
<dbReference type="GO" id="GO:0003723">
    <property type="term" value="F:RNA binding"/>
    <property type="evidence" value="ECO:0007669"/>
    <property type="project" value="UniProtKB-KW"/>
</dbReference>
<keyword evidence="2" id="KW-0694">RNA-binding</keyword>
<proteinExistence type="inferred from homology"/>
<accession>A0ABD1Q9M5</accession>
<feature type="compositionally biased region" description="Low complexity" evidence="3">
    <location>
        <begin position="99"/>
        <end position="109"/>
    </location>
</feature>